<dbReference type="AlphaFoldDB" id="A0A0F8ZB24"/>
<organism evidence="1">
    <name type="scientific">marine sediment metagenome</name>
    <dbReference type="NCBI Taxonomy" id="412755"/>
    <lineage>
        <taxon>unclassified sequences</taxon>
        <taxon>metagenomes</taxon>
        <taxon>ecological metagenomes</taxon>
    </lineage>
</organism>
<gene>
    <name evidence="1" type="ORF">LCGC14_3056080</name>
</gene>
<dbReference type="InterPro" id="IPR012337">
    <property type="entry name" value="RNaseH-like_sf"/>
</dbReference>
<dbReference type="SUPFAM" id="SSF53098">
    <property type="entry name" value="Ribonuclease H-like"/>
    <property type="match status" value="1"/>
</dbReference>
<proteinExistence type="predicted"/>
<protein>
    <submittedName>
        <fullName evidence="1">Uncharacterized protein</fullName>
    </submittedName>
</protein>
<accession>A0A0F8ZB24</accession>
<dbReference type="EMBL" id="LAZR01064568">
    <property type="protein sequence ID" value="KKK57276.1"/>
    <property type="molecule type" value="Genomic_DNA"/>
</dbReference>
<name>A0A0F8ZB24_9ZZZZ</name>
<sequence length="107" mass="12206">MANPKVLIWDLETGGVNAFKADLGFILNFGYKWLGEEKVTVLKVSNYKDWFKKTRNLPVNDKPLLTAALKIMFQADMLVAHYGDRFDRRFFQGRCAIQGLVSPPPTI</sequence>
<reference evidence="1" key="1">
    <citation type="journal article" date="2015" name="Nature">
        <title>Complex archaea that bridge the gap between prokaryotes and eukaryotes.</title>
        <authorList>
            <person name="Spang A."/>
            <person name="Saw J.H."/>
            <person name="Jorgensen S.L."/>
            <person name="Zaremba-Niedzwiedzka K."/>
            <person name="Martijn J."/>
            <person name="Lind A.E."/>
            <person name="van Eijk R."/>
            <person name="Schleper C."/>
            <person name="Guy L."/>
            <person name="Ettema T.J."/>
        </authorList>
    </citation>
    <scope>NUCLEOTIDE SEQUENCE</scope>
</reference>
<feature type="non-terminal residue" evidence="1">
    <location>
        <position position="107"/>
    </location>
</feature>
<comment type="caution">
    <text evidence="1">The sequence shown here is derived from an EMBL/GenBank/DDBJ whole genome shotgun (WGS) entry which is preliminary data.</text>
</comment>
<evidence type="ECO:0000313" key="1">
    <source>
        <dbReference type="EMBL" id="KKK57276.1"/>
    </source>
</evidence>